<accession>A0A934W1M3</accession>
<dbReference type="AlphaFoldDB" id="A0A934W1M3"/>
<feature type="transmembrane region" description="Helical" evidence="1">
    <location>
        <begin position="231"/>
        <end position="250"/>
    </location>
</feature>
<dbReference type="Proteomes" id="UP000640485">
    <property type="component" value="Unassembled WGS sequence"/>
</dbReference>
<feature type="transmembrane region" description="Helical" evidence="1">
    <location>
        <begin position="140"/>
        <end position="163"/>
    </location>
</feature>
<keyword evidence="1" id="KW-1133">Transmembrane helix</keyword>
<keyword evidence="1" id="KW-0472">Membrane</keyword>
<evidence type="ECO:0000256" key="1">
    <source>
        <dbReference type="SAM" id="Phobius"/>
    </source>
</evidence>
<reference evidence="2" key="1">
    <citation type="submission" date="2021-01" db="EMBL/GenBank/DDBJ databases">
        <title>Paracoccus amoyensis sp. nov., isolated from the surface seawater along the coast of Xiamen Island, China.</title>
        <authorList>
            <person name="Lyu L."/>
        </authorList>
    </citation>
    <scope>NUCLEOTIDE SEQUENCE</scope>
    <source>
        <strain evidence="2">MJ17</strain>
    </source>
</reference>
<evidence type="ECO:0000313" key="2">
    <source>
        <dbReference type="EMBL" id="MBK4216944.1"/>
    </source>
</evidence>
<sequence>MLALRILKHSFLQLIGNWRQALAISFLPMLLQVLAGAGALAFITTRKPQIDATQISTFGDMILPIIAFALIFALTTIWIAVNWHRYVLLHERQGLLPGFKGRPVWKYAISMLAIGLIIIPVLLAFGFVAGALLGMLQLGLAATVLINLIFAALLMTLVLRLSIGLPAAAIGAQQPITIAWRETIGATGTLLALALFMTALQLLFDRYLFSILIFNLGLGVIPTLVLQLVTYWFWMLLSLSILTTLYGYFVEKRELR</sequence>
<keyword evidence="3" id="KW-1185">Reference proteome</keyword>
<dbReference type="EMBL" id="JAEPRQ010000005">
    <property type="protein sequence ID" value="MBK4216944.1"/>
    <property type="molecule type" value="Genomic_DNA"/>
</dbReference>
<evidence type="ECO:0000313" key="3">
    <source>
        <dbReference type="Proteomes" id="UP000640485"/>
    </source>
</evidence>
<feature type="transmembrane region" description="Helical" evidence="1">
    <location>
        <begin position="183"/>
        <end position="200"/>
    </location>
</feature>
<feature type="transmembrane region" description="Helical" evidence="1">
    <location>
        <begin position="62"/>
        <end position="84"/>
    </location>
</feature>
<name>A0A934W1M3_9RHOB</name>
<protein>
    <submittedName>
        <fullName evidence="2">Uncharacterized protein</fullName>
    </submittedName>
</protein>
<proteinExistence type="predicted"/>
<organism evidence="2 3">
    <name type="scientific">Paracoccus caeni</name>
    <dbReference type="NCBI Taxonomy" id="657651"/>
    <lineage>
        <taxon>Bacteria</taxon>
        <taxon>Pseudomonadati</taxon>
        <taxon>Pseudomonadota</taxon>
        <taxon>Alphaproteobacteria</taxon>
        <taxon>Rhodobacterales</taxon>
        <taxon>Paracoccaceae</taxon>
        <taxon>Paracoccus</taxon>
    </lineage>
</organism>
<comment type="caution">
    <text evidence="2">The sequence shown here is derived from an EMBL/GenBank/DDBJ whole genome shotgun (WGS) entry which is preliminary data.</text>
</comment>
<feature type="transmembrane region" description="Helical" evidence="1">
    <location>
        <begin position="20"/>
        <end position="42"/>
    </location>
</feature>
<keyword evidence="1" id="KW-0812">Transmembrane</keyword>
<dbReference type="RefSeq" id="WP_200687345.1">
    <property type="nucleotide sequence ID" value="NZ_JAEPRQ010000005.1"/>
</dbReference>
<feature type="transmembrane region" description="Helical" evidence="1">
    <location>
        <begin position="104"/>
        <end position="133"/>
    </location>
</feature>
<feature type="transmembrane region" description="Helical" evidence="1">
    <location>
        <begin position="207"/>
        <end position="225"/>
    </location>
</feature>
<gene>
    <name evidence="2" type="ORF">JJJ17_13485</name>
</gene>